<organism evidence="2 3">
    <name type="scientific">Desulfonatronum thiosulfatophilum</name>
    <dbReference type="NCBI Taxonomy" id="617002"/>
    <lineage>
        <taxon>Bacteria</taxon>
        <taxon>Pseudomonadati</taxon>
        <taxon>Thermodesulfobacteriota</taxon>
        <taxon>Desulfovibrionia</taxon>
        <taxon>Desulfovibrionales</taxon>
        <taxon>Desulfonatronaceae</taxon>
        <taxon>Desulfonatronum</taxon>
    </lineage>
</organism>
<dbReference type="RefSeq" id="WP_092123971.1">
    <property type="nucleotide sequence ID" value="NZ_FMXO01000026.1"/>
</dbReference>
<dbReference type="Proteomes" id="UP000198771">
    <property type="component" value="Unassembled WGS sequence"/>
</dbReference>
<dbReference type="STRING" id="617002.SAMN05660653_03235"/>
<protein>
    <submittedName>
        <fullName evidence="2">Uncharacterized protein</fullName>
    </submittedName>
</protein>
<name>A0A1G6EWK2_9BACT</name>
<sequence>MLGLRRRDLFQAIGNWIFPRELIATKHDPCWHLHSDIEDRTPDSDGNIQFEKIRSRIAAENIRILLRRRLALRMMLLFTIISFLLPFGLVTTLRNAETINSASIWTRDSVFVAFERWNSGPVETTFHDDQYQYDINFNKSEKTKKYEYYELGDITAIIRGTEVELHGKSAFEKNMLTFSESEISFNLSMEITELISAWGEPALTRSAENMLKLENMNTADFYVLKVFHDAGANVFLPEQALSIDEISEQDAVVIRREYVERIHDVTRNAIVAAIQAKNDEKEMDCGMESVHVMIVCNILEKI</sequence>
<keyword evidence="3" id="KW-1185">Reference proteome</keyword>
<accession>A0A1G6EWK2</accession>
<reference evidence="2 3" key="1">
    <citation type="submission" date="2016-10" db="EMBL/GenBank/DDBJ databases">
        <authorList>
            <person name="de Groot N.N."/>
        </authorList>
    </citation>
    <scope>NUCLEOTIDE SEQUENCE [LARGE SCALE GENOMIC DNA]</scope>
    <source>
        <strain evidence="2 3">ASO4-2</strain>
    </source>
</reference>
<evidence type="ECO:0000313" key="3">
    <source>
        <dbReference type="Proteomes" id="UP000198771"/>
    </source>
</evidence>
<feature type="transmembrane region" description="Helical" evidence="1">
    <location>
        <begin position="70"/>
        <end position="90"/>
    </location>
</feature>
<keyword evidence="1" id="KW-0812">Transmembrane</keyword>
<dbReference type="AlphaFoldDB" id="A0A1G6EWK2"/>
<evidence type="ECO:0000313" key="2">
    <source>
        <dbReference type="EMBL" id="SDB61783.1"/>
    </source>
</evidence>
<evidence type="ECO:0000256" key="1">
    <source>
        <dbReference type="SAM" id="Phobius"/>
    </source>
</evidence>
<proteinExistence type="predicted"/>
<dbReference type="EMBL" id="FMXO01000026">
    <property type="protein sequence ID" value="SDB61783.1"/>
    <property type="molecule type" value="Genomic_DNA"/>
</dbReference>
<keyword evidence="1" id="KW-0472">Membrane</keyword>
<keyword evidence="1" id="KW-1133">Transmembrane helix</keyword>
<gene>
    <name evidence="2" type="ORF">SAMN05660653_03235</name>
</gene>